<feature type="region of interest" description="Disordered" evidence="1">
    <location>
        <begin position="1"/>
        <end position="23"/>
    </location>
</feature>
<protein>
    <recommendedName>
        <fullName evidence="2">DUF7781 domain-containing protein</fullName>
    </recommendedName>
</protein>
<comment type="caution">
    <text evidence="3">The sequence shown here is derived from an EMBL/GenBank/DDBJ whole genome shotgun (WGS) entry which is preliminary data.</text>
</comment>
<gene>
    <name evidence="3" type="ORF">Rsub_12331</name>
</gene>
<feature type="domain" description="DUF7781" evidence="2">
    <location>
        <begin position="36"/>
        <end position="200"/>
    </location>
</feature>
<dbReference type="OrthoDB" id="537661at2759"/>
<organism evidence="3 4">
    <name type="scientific">Raphidocelis subcapitata</name>
    <dbReference type="NCBI Taxonomy" id="307507"/>
    <lineage>
        <taxon>Eukaryota</taxon>
        <taxon>Viridiplantae</taxon>
        <taxon>Chlorophyta</taxon>
        <taxon>core chlorophytes</taxon>
        <taxon>Chlorophyceae</taxon>
        <taxon>CS clade</taxon>
        <taxon>Sphaeropleales</taxon>
        <taxon>Selenastraceae</taxon>
        <taxon>Raphidocelis</taxon>
    </lineage>
</organism>
<evidence type="ECO:0000256" key="1">
    <source>
        <dbReference type="SAM" id="MobiDB-lite"/>
    </source>
</evidence>
<dbReference type="InterPro" id="IPR056683">
    <property type="entry name" value="DUF7781"/>
</dbReference>
<dbReference type="AlphaFoldDB" id="A0A2V0PHW3"/>
<sequence length="205" mass="23148">MSGAALVPVPASPGGGGSAYGDDDEECTDELIDRILENYQFHFKPETRIKLKQRVSDLAVCACYAKPWDRTPRWRFTLKPADKDGPTSRYVRSLLVVPALSTAAVFSSKIRLNIFRLQFVLSYNWARRAPNLEYRLTTKWSDGPRIKRKERFQVSDRCNLSCKWNLDAHLPDMEGHLGGGGNAMDVDYGSMLFEVSQLDISLDIT</sequence>
<reference evidence="3 4" key="1">
    <citation type="journal article" date="2018" name="Sci. Rep.">
        <title>Raphidocelis subcapitata (=Pseudokirchneriella subcapitata) provides an insight into genome evolution and environmental adaptations in the Sphaeropleales.</title>
        <authorList>
            <person name="Suzuki S."/>
            <person name="Yamaguchi H."/>
            <person name="Nakajima N."/>
            <person name="Kawachi M."/>
        </authorList>
    </citation>
    <scope>NUCLEOTIDE SEQUENCE [LARGE SCALE GENOMIC DNA]</scope>
    <source>
        <strain evidence="3 4">NIES-35</strain>
    </source>
</reference>
<evidence type="ECO:0000313" key="4">
    <source>
        <dbReference type="Proteomes" id="UP000247498"/>
    </source>
</evidence>
<dbReference type="InParanoid" id="A0A2V0PHW3"/>
<keyword evidence="4" id="KW-1185">Reference proteome</keyword>
<dbReference type="Proteomes" id="UP000247498">
    <property type="component" value="Unassembled WGS sequence"/>
</dbReference>
<evidence type="ECO:0000259" key="2">
    <source>
        <dbReference type="Pfam" id="PF25003"/>
    </source>
</evidence>
<accession>A0A2V0PHW3</accession>
<proteinExistence type="predicted"/>
<evidence type="ECO:0000313" key="3">
    <source>
        <dbReference type="EMBL" id="GBF99398.1"/>
    </source>
</evidence>
<dbReference type="EMBL" id="BDRX01000156">
    <property type="protein sequence ID" value="GBF99398.1"/>
    <property type="molecule type" value="Genomic_DNA"/>
</dbReference>
<dbReference type="Pfam" id="PF25003">
    <property type="entry name" value="DUF7781"/>
    <property type="match status" value="1"/>
</dbReference>
<name>A0A2V0PHW3_9CHLO</name>